<gene>
    <name evidence="7" type="ORF">DEH84_04640</name>
</gene>
<dbReference type="CDD" id="cd02968">
    <property type="entry name" value="SCO"/>
    <property type="match status" value="1"/>
</dbReference>
<dbReference type="Gene3D" id="3.40.30.10">
    <property type="entry name" value="Glutaredoxin"/>
    <property type="match status" value="1"/>
</dbReference>
<evidence type="ECO:0000313" key="7">
    <source>
        <dbReference type="EMBL" id="AWI55104.1"/>
    </source>
</evidence>
<evidence type="ECO:0000256" key="5">
    <source>
        <dbReference type="SAM" id="SignalP"/>
    </source>
</evidence>
<evidence type="ECO:0000256" key="1">
    <source>
        <dbReference type="ARBA" id="ARBA00010996"/>
    </source>
</evidence>
<feature type="signal peptide" evidence="5">
    <location>
        <begin position="1"/>
        <end position="21"/>
    </location>
</feature>
<dbReference type="GO" id="GO:0046872">
    <property type="term" value="F:metal ion binding"/>
    <property type="evidence" value="ECO:0007669"/>
    <property type="project" value="UniProtKB-KW"/>
</dbReference>
<dbReference type="InterPro" id="IPR003782">
    <property type="entry name" value="SCO1/SenC"/>
</dbReference>
<dbReference type="KEGG" id="aon:DEH84_04640"/>
<dbReference type="PANTHER" id="PTHR12151:SF25">
    <property type="entry name" value="LINALOOL DEHYDRATASE_ISOMERASE DOMAIN-CONTAINING PROTEIN"/>
    <property type="match status" value="1"/>
</dbReference>
<feature type="binding site" evidence="3">
    <location>
        <position position="84"/>
    </location>
    <ligand>
        <name>Cu cation</name>
        <dbReference type="ChEBI" id="CHEBI:23378"/>
    </ligand>
</feature>
<dbReference type="SUPFAM" id="SSF52833">
    <property type="entry name" value="Thioredoxin-like"/>
    <property type="match status" value="1"/>
</dbReference>
<comment type="similarity">
    <text evidence="1">Belongs to the SCO1/2 family.</text>
</comment>
<dbReference type="Proteomes" id="UP000244892">
    <property type="component" value="Chromosome"/>
</dbReference>
<feature type="binding site" evidence="3">
    <location>
        <position position="168"/>
    </location>
    <ligand>
        <name>Cu cation</name>
        <dbReference type="ChEBI" id="CHEBI:23378"/>
    </ligand>
</feature>
<keyword evidence="8" id="KW-1185">Reference proteome</keyword>
<dbReference type="RefSeq" id="WP_109038223.1">
    <property type="nucleotide sequence ID" value="NZ_CP029210.1"/>
</dbReference>
<dbReference type="Pfam" id="PF02630">
    <property type="entry name" value="SCO1-SenC"/>
    <property type="match status" value="1"/>
</dbReference>
<accession>A0A2U8FXC7</accession>
<evidence type="ECO:0000313" key="8">
    <source>
        <dbReference type="Proteomes" id="UP000244892"/>
    </source>
</evidence>
<dbReference type="InterPro" id="IPR013766">
    <property type="entry name" value="Thioredoxin_domain"/>
</dbReference>
<dbReference type="AlphaFoldDB" id="A0A2U8FXC7"/>
<dbReference type="InterPro" id="IPR036249">
    <property type="entry name" value="Thioredoxin-like_sf"/>
</dbReference>
<keyword evidence="3" id="KW-0479">Metal-binding</keyword>
<feature type="disulfide bond" description="Redox-active" evidence="4">
    <location>
        <begin position="80"/>
        <end position="84"/>
    </location>
</feature>
<sequence length="205" mass="22472">MRFSPGRRRLGLAAVSALLLAACDKPSSTPPQPKAAFNGVDITGANYARTLKLKDFDGHPRSLDEFKGKVVFVFFGFTQCPDVCPTTMAELAEVRRRLGPDGNKVQGVFVTVDPDRDTPEVLKAYLGNLDKDFIGLRGTKEETDAASREFKVFYQKVPTQGDQYTIDHTAGGYLFDPAGRVRLFVRYGMGADKLTADVTQLLATS</sequence>
<feature type="domain" description="Thioredoxin" evidence="6">
    <location>
        <begin position="28"/>
        <end position="203"/>
    </location>
</feature>
<keyword evidence="2 3" id="KW-0186">Copper</keyword>
<dbReference type="FunFam" id="3.40.30.10:FF:000013">
    <property type="entry name" value="Blast:Protein SCO1 homolog, mitochondrial"/>
    <property type="match status" value="1"/>
</dbReference>
<evidence type="ECO:0000256" key="2">
    <source>
        <dbReference type="ARBA" id="ARBA00023008"/>
    </source>
</evidence>
<keyword evidence="5" id="KW-0732">Signal</keyword>
<evidence type="ECO:0000259" key="6">
    <source>
        <dbReference type="PROSITE" id="PS51352"/>
    </source>
</evidence>
<reference evidence="7 8" key="1">
    <citation type="submission" date="2018-05" db="EMBL/GenBank/DDBJ databases">
        <title>complete genome sequence of Aquabacterium olei NBRC 110486.</title>
        <authorList>
            <person name="Tang B."/>
            <person name="Chang J."/>
            <person name="Zhang L."/>
            <person name="Yang H."/>
        </authorList>
    </citation>
    <scope>NUCLEOTIDE SEQUENCE [LARGE SCALE GENOMIC DNA]</scope>
    <source>
        <strain evidence="7 8">NBRC 110486</strain>
    </source>
</reference>
<dbReference type="PROSITE" id="PS51257">
    <property type="entry name" value="PROKAR_LIPOPROTEIN"/>
    <property type="match status" value="1"/>
</dbReference>
<protein>
    <submittedName>
        <fullName evidence="7">SCO family protein</fullName>
    </submittedName>
</protein>
<name>A0A2U8FXC7_9BURK</name>
<dbReference type="OrthoDB" id="9790194at2"/>
<proteinExistence type="inferred from homology"/>
<dbReference type="PANTHER" id="PTHR12151">
    <property type="entry name" value="ELECTRON TRANSPORT PROTIN SCO1/SENC FAMILY MEMBER"/>
    <property type="match status" value="1"/>
</dbReference>
<evidence type="ECO:0000256" key="4">
    <source>
        <dbReference type="PIRSR" id="PIRSR603782-2"/>
    </source>
</evidence>
<dbReference type="EMBL" id="CP029210">
    <property type="protein sequence ID" value="AWI55104.1"/>
    <property type="molecule type" value="Genomic_DNA"/>
</dbReference>
<feature type="chain" id="PRO_5016145264" evidence="5">
    <location>
        <begin position="22"/>
        <end position="205"/>
    </location>
</feature>
<organism evidence="7 8">
    <name type="scientific">Aquabacterium olei</name>
    <dbReference type="NCBI Taxonomy" id="1296669"/>
    <lineage>
        <taxon>Bacteria</taxon>
        <taxon>Pseudomonadati</taxon>
        <taxon>Pseudomonadota</taxon>
        <taxon>Betaproteobacteria</taxon>
        <taxon>Burkholderiales</taxon>
        <taxon>Aquabacterium</taxon>
    </lineage>
</organism>
<dbReference type="PROSITE" id="PS51352">
    <property type="entry name" value="THIOREDOXIN_2"/>
    <property type="match status" value="1"/>
</dbReference>
<evidence type="ECO:0000256" key="3">
    <source>
        <dbReference type="PIRSR" id="PIRSR603782-1"/>
    </source>
</evidence>
<keyword evidence="4" id="KW-1015">Disulfide bond</keyword>
<feature type="binding site" evidence="3">
    <location>
        <position position="80"/>
    </location>
    <ligand>
        <name>Cu cation</name>
        <dbReference type="ChEBI" id="CHEBI:23378"/>
    </ligand>
</feature>